<dbReference type="InterPro" id="IPR051534">
    <property type="entry name" value="CBASS_pafABC_assoc_protein"/>
</dbReference>
<feature type="domain" description="WYL" evidence="1">
    <location>
        <begin position="155"/>
        <end position="232"/>
    </location>
</feature>
<reference evidence="3 4" key="1">
    <citation type="submission" date="2018-08" db="EMBL/GenBank/DDBJ databases">
        <title>A genome reference for cultivated species of the human gut microbiota.</title>
        <authorList>
            <person name="Zou Y."/>
            <person name="Xue W."/>
            <person name="Luo G."/>
        </authorList>
    </citation>
    <scope>NUCLEOTIDE SEQUENCE [LARGE SCALE GENOMIC DNA]</scope>
    <source>
        <strain evidence="3 4">AF22-21</strain>
    </source>
</reference>
<evidence type="ECO:0000259" key="1">
    <source>
        <dbReference type="Pfam" id="PF13280"/>
    </source>
</evidence>
<dbReference type="AlphaFoldDB" id="A0A412IV94"/>
<comment type="caution">
    <text evidence="3">The sequence shown here is derived from an EMBL/GenBank/DDBJ whole genome shotgun (WGS) entry which is preliminary data.</text>
</comment>
<gene>
    <name evidence="3" type="ORF">DWX94_01560</name>
</gene>
<evidence type="ECO:0000313" key="3">
    <source>
        <dbReference type="EMBL" id="RGS44101.1"/>
    </source>
</evidence>
<evidence type="ECO:0000259" key="2">
    <source>
        <dbReference type="Pfam" id="PF25583"/>
    </source>
</evidence>
<dbReference type="Pfam" id="PF25583">
    <property type="entry name" value="WCX"/>
    <property type="match status" value="1"/>
</dbReference>
<feature type="domain" description="WCX" evidence="2">
    <location>
        <begin position="271"/>
        <end position="342"/>
    </location>
</feature>
<dbReference type="PANTHER" id="PTHR34580:SF1">
    <property type="entry name" value="PROTEIN PAFC"/>
    <property type="match status" value="1"/>
</dbReference>
<sequence>MDNKKMIVVNIIEILKKYTDENHVISQKEIIDILEKEYDMTADRKTVKRNIDMLIDCGYSIGYTEKARSYVDKNTGEMIQNNIVTGYYLERDFTEGELRLLVDAVLFSRQIPNNQKQDLVKKLDGLASKYFSSRIKYLTTERDQVSYNGTIFYNIEVIDEAIEKNRKIRFKYMNYGVDKKPHKKTRTSGEQIEYLVTPYRMAAKEGKYYLICNFDKYDDISNYRIDRICDIEITDEMGKPFNKLQGSDGRKLNINQYMNEHIYMFAGENRRIKFRINKPMISDVLDVLGHDVTMREDGDSVIVTATVNEQAMIQYAKSFAPDVVVLEPEDIVQKIKDSLREAVSKYDQ</sequence>
<dbReference type="OrthoDB" id="9772503at2"/>
<dbReference type="InterPro" id="IPR057727">
    <property type="entry name" value="WCX_dom"/>
</dbReference>
<protein>
    <submittedName>
        <fullName evidence="3">WYL domain-containing protein</fullName>
    </submittedName>
</protein>
<evidence type="ECO:0000313" key="4">
    <source>
        <dbReference type="Proteomes" id="UP000283295"/>
    </source>
</evidence>
<dbReference type="PROSITE" id="PS52050">
    <property type="entry name" value="WYL"/>
    <property type="match status" value="1"/>
</dbReference>
<dbReference type="PANTHER" id="PTHR34580">
    <property type="match status" value="1"/>
</dbReference>
<accession>A0A412IV94</accession>
<dbReference type="Proteomes" id="UP000283295">
    <property type="component" value="Unassembled WGS sequence"/>
</dbReference>
<dbReference type="Pfam" id="PF13280">
    <property type="entry name" value="WYL"/>
    <property type="match status" value="1"/>
</dbReference>
<dbReference type="InterPro" id="IPR026881">
    <property type="entry name" value="WYL_dom"/>
</dbReference>
<organism evidence="3 4">
    <name type="scientific">Coprococcus eutactus</name>
    <dbReference type="NCBI Taxonomy" id="33043"/>
    <lineage>
        <taxon>Bacteria</taxon>
        <taxon>Bacillati</taxon>
        <taxon>Bacillota</taxon>
        <taxon>Clostridia</taxon>
        <taxon>Lachnospirales</taxon>
        <taxon>Lachnospiraceae</taxon>
        <taxon>Coprococcus</taxon>
    </lineage>
</organism>
<dbReference type="EMBL" id="QRVK01000002">
    <property type="protein sequence ID" value="RGS44101.1"/>
    <property type="molecule type" value="Genomic_DNA"/>
</dbReference>
<name>A0A412IV94_9FIRM</name>
<proteinExistence type="predicted"/>